<organism evidence="1 2">
    <name type="scientific">Pseudomonas baetica</name>
    <dbReference type="NCBI Taxonomy" id="674054"/>
    <lineage>
        <taxon>Bacteria</taxon>
        <taxon>Pseudomonadati</taxon>
        <taxon>Pseudomonadota</taxon>
        <taxon>Gammaproteobacteria</taxon>
        <taxon>Pseudomonadales</taxon>
        <taxon>Pseudomonadaceae</taxon>
        <taxon>Pseudomonas</taxon>
    </lineage>
</organism>
<dbReference type="EMBL" id="PHHE01000001">
    <property type="protein sequence ID" value="PKA67531.1"/>
    <property type="molecule type" value="Genomic_DNA"/>
</dbReference>
<proteinExistence type="predicted"/>
<protein>
    <recommendedName>
        <fullName evidence="3">Sulfite exporter TauE/SafE family protein</fullName>
    </recommendedName>
</protein>
<evidence type="ECO:0008006" key="3">
    <source>
        <dbReference type="Google" id="ProtNLM"/>
    </source>
</evidence>
<sequence>MNRTTHPANALMLALVLGTTGSLAGASGAVLMFASVVVAYGLCMPPCGSV</sequence>
<comment type="caution">
    <text evidence="1">The sequence shown here is derived from an EMBL/GenBank/DDBJ whole genome shotgun (WGS) entry which is preliminary data.</text>
</comment>
<reference evidence="1 2" key="1">
    <citation type="submission" date="2017-11" db="EMBL/GenBank/DDBJ databases">
        <title>Genome sequencing of a diverse group of Pseudomonas species.</title>
        <authorList>
            <person name="Loper J."/>
        </authorList>
    </citation>
    <scope>NUCLEOTIDE SEQUENCE [LARGE SCALE GENOMIC DNA]</scope>
    <source>
        <strain evidence="1 2">LMG 25716</strain>
    </source>
</reference>
<gene>
    <name evidence="1" type="ORF">ATI02_0230</name>
</gene>
<accession>A0ABX4PSN1</accession>
<name>A0ABX4PSN1_9PSED</name>
<evidence type="ECO:0000313" key="2">
    <source>
        <dbReference type="Proteomes" id="UP000232455"/>
    </source>
</evidence>
<keyword evidence="2" id="KW-1185">Reference proteome</keyword>
<evidence type="ECO:0000313" key="1">
    <source>
        <dbReference type="EMBL" id="PKA67531.1"/>
    </source>
</evidence>
<dbReference type="Proteomes" id="UP000232455">
    <property type="component" value="Unassembled WGS sequence"/>
</dbReference>